<reference evidence="3" key="1">
    <citation type="journal article" date="2019" name="Int. J. Syst. Evol. Microbiol.">
        <title>The Global Catalogue of Microorganisms (GCM) 10K type strain sequencing project: providing services to taxonomists for standard genome sequencing and annotation.</title>
        <authorList>
            <consortium name="The Broad Institute Genomics Platform"/>
            <consortium name="The Broad Institute Genome Sequencing Center for Infectious Disease"/>
            <person name="Wu L."/>
            <person name="Ma J."/>
        </authorList>
    </citation>
    <scope>NUCLEOTIDE SEQUENCE [LARGE SCALE GENOMIC DNA]</scope>
    <source>
        <strain evidence="3">JCM 8201</strain>
    </source>
</reference>
<dbReference type="Proteomes" id="UP001501842">
    <property type="component" value="Unassembled WGS sequence"/>
</dbReference>
<dbReference type="EMBL" id="BAAATZ010000012">
    <property type="protein sequence ID" value="GAA2727843.1"/>
    <property type="molecule type" value="Genomic_DNA"/>
</dbReference>
<comment type="caution">
    <text evidence="2">The sequence shown here is derived from an EMBL/GenBank/DDBJ whole genome shotgun (WGS) entry which is preliminary data.</text>
</comment>
<name>A0ABP6GTP8_9ACTN</name>
<feature type="transmembrane region" description="Helical" evidence="1">
    <location>
        <begin position="228"/>
        <end position="253"/>
    </location>
</feature>
<accession>A0ABP6GTP8</accession>
<evidence type="ECO:0000313" key="2">
    <source>
        <dbReference type="EMBL" id="GAA2727843.1"/>
    </source>
</evidence>
<evidence type="ECO:0000313" key="3">
    <source>
        <dbReference type="Proteomes" id="UP001501842"/>
    </source>
</evidence>
<gene>
    <name evidence="2" type="ORF">GCM10010439_34730</name>
</gene>
<feature type="transmembrane region" description="Helical" evidence="1">
    <location>
        <begin position="12"/>
        <end position="32"/>
    </location>
</feature>
<keyword evidence="1" id="KW-0812">Transmembrane</keyword>
<dbReference type="RefSeq" id="WP_344451455.1">
    <property type="nucleotide sequence ID" value="NZ_BAAATZ010000012.1"/>
</dbReference>
<sequence length="254" mass="28727">MAVLAVKNRIIDLAWLWRGLICAFLLFAGLAGHEYGTEKRASLEQLYADTRSGRADVVEYRFDRNGEDYHLTVRWSTGPFSWYEHSESGNVDGVSPELAEAFPEEYAGPQGHTFPEEYAGPQGHTFPEDFAAANSAGHVRVEPYERRRPDDTFWAVDLPGWWSVPAAVIAIALSILMLRTRDHRYANRWAWFWMFLSTPLGMIGYLLLERRPFPPVRAPRTVEPIGGFTGFVFGTMLFPLLFGSLAVAVGYLFT</sequence>
<organism evidence="2 3">
    <name type="scientific">Actinocorallia aurantiaca</name>
    <dbReference type="NCBI Taxonomy" id="46204"/>
    <lineage>
        <taxon>Bacteria</taxon>
        <taxon>Bacillati</taxon>
        <taxon>Actinomycetota</taxon>
        <taxon>Actinomycetes</taxon>
        <taxon>Streptosporangiales</taxon>
        <taxon>Thermomonosporaceae</taxon>
        <taxon>Actinocorallia</taxon>
    </lineage>
</organism>
<feature type="transmembrane region" description="Helical" evidence="1">
    <location>
        <begin position="190"/>
        <end position="208"/>
    </location>
</feature>
<keyword evidence="1" id="KW-0472">Membrane</keyword>
<keyword evidence="1" id="KW-1133">Transmembrane helix</keyword>
<evidence type="ECO:0000256" key="1">
    <source>
        <dbReference type="SAM" id="Phobius"/>
    </source>
</evidence>
<proteinExistence type="predicted"/>
<protein>
    <submittedName>
        <fullName evidence="2">Uncharacterized protein</fullName>
    </submittedName>
</protein>
<keyword evidence="3" id="KW-1185">Reference proteome</keyword>
<feature type="transmembrane region" description="Helical" evidence="1">
    <location>
        <begin position="160"/>
        <end position="178"/>
    </location>
</feature>